<comment type="catalytic activity">
    <reaction evidence="1 7">
        <text>a beta-lactam + H2O = a substituted beta-amino acid</text>
        <dbReference type="Rhea" id="RHEA:20401"/>
        <dbReference type="ChEBI" id="CHEBI:15377"/>
        <dbReference type="ChEBI" id="CHEBI:35627"/>
        <dbReference type="ChEBI" id="CHEBI:140347"/>
        <dbReference type="EC" id="3.5.2.6"/>
    </reaction>
</comment>
<evidence type="ECO:0000313" key="10">
    <source>
        <dbReference type="EMBL" id="MDE1464011.1"/>
    </source>
</evidence>
<evidence type="ECO:0000256" key="3">
    <source>
        <dbReference type="ARBA" id="ARBA00012865"/>
    </source>
</evidence>
<feature type="chain" id="PRO_5046508169" description="Beta-lactamase" evidence="8">
    <location>
        <begin position="23"/>
        <end position="261"/>
    </location>
</feature>
<organism evidence="10 11">
    <name type="scientific">Spartinivicinus poritis</name>
    <dbReference type="NCBI Taxonomy" id="2994640"/>
    <lineage>
        <taxon>Bacteria</taxon>
        <taxon>Pseudomonadati</taxon>
        <taxon>Pseudomonadota</taxon>
        <taxon>Gammaproteobacteria</taxon>
        <taxon>Oceanospirillales</taxon>
        <taxon>Zooshikellaceae</taxon>
        <taxon>Spartinivicinus</taxon>
    </lineage>
</organism>
<feature type="domain" description="Penicillin-binding protein transpeptidase" evidence="9">
    <location>
        <begin position="54"/>
        <end position="254"/>
    </location>
</feature>
<evidence type="ECO:0000256" key="1">
    <source>
        <dbReference type="ARBA" id="ARBA00001526"/>
    </source>
</evidence>
<evidence type="ECO:0000256" key="8">
    <source>
        <dbReference type="SAM" id="SignalP"/>
    </source>
</evidence>
<dbReference type="RefSeq" id="WP_274690342.1">
    <property type="nucleotide sequence ID" value="NZ_JAPMOU010000027.1"/>
</dbReference>
<feature type="signal peptide" evidence="8">
    <location>
        <begin position="1"/>
        <end position="22"/>
    </location>
</feature>
<comment type="similarity">
    <text evidence="2 7">Belongs to the class-D beta-lactamase family.</text>
</comment>
<dbReference type="EMBL" id="JAPMOU010000027">
    <property type="protein sequence ID" value="MDE1464011.1"/>
    <property type="molecule type" value="Genomic_DNA"/>
</dbReference>
<dbReference type="GO" id="GO:0008800">
    <property type="term" value="F:beta-lactamase activity"/>
    <property type="evidence" value="ECO:0007669"/>
    <property type="project" value="UniProtKB-EC"/>
</dbReference>
<sequence length="261" mass="30182">MKNISMLISATTLLLSSLPLYAKDDALIKKVFNKYAVEGTMIVSSHDGTQQYIYNKERSKQEFLPASTFKLLNTLIGLKEGVISENTVFKWDGKDRGWNMWNKDQTLKSALSYSCVWCYQQVAQKVGNSKYLDHFDKVNYGNKKTGPNVQRFWLDGNLRVTAWQQIDLLKKIYDEKLPYPKQDMETLKKIMVIEKKPSYTLYGKTGWANNAIQQVGWFVGFVETKKGPWFFAMNIKMTEMKQAPIRKAITKEVLLGKKIIF</sequence>
<evidence type="ECO:0000256" key="6">
    <source>
        <dbReference type="ARBA" id="ARBA00023251"/>
    </source>
</evidence>
<dbReference type="NCBIfam" id="NF012161">
    <property type="entry name" value="bla_class_D_main"/>
    <property type="match status" value="1"/>
</dbReference>
<comment type="caution">
    <text evidence="10">The sequence shown here is derived from an EMBL/GenBank/DDBJ whole genome shotgun (WGS) entry which is preliminary data.</text>
</comment>
<proteinExistence type="inferred from homology"/>
<evidence type="ECO:0000313" key="11">
    <source>
        <dbReference type="Proteomes" id="UP001528823"/>
    </source>
</evidence>
<keyword evidence="4 8" id="KW-0732">Signal</keyword>
<keyword evidence="5 7" id="KW-0378">Hydrolase</keyword>
<reference evidence="10 11" key="1">
    <citation type="submission" date="2022-11" db="EMBL/GenBank/DDBJ databases">
        <title>Spartinivicinus poritis sp. nov., isolated from scleractinian coral Porites lutea.</title>
        <authorList>
            <person name="Zhang G."/>
            <person name="Cai L."/>
            <person name="Wei Q."/>
        </authorList>
    </citation>
    <scope>NUCLEOTIDE SEQUENCE [LARGE SCALE GENOMIC DNA]</scope>
    <source>
        <strain evidence="10 11">A2-2</strain>
    </source>
</reference>
<dbReference type="PANTHER" id="PTHR30627">
    <property type="entry name" value="PEPTIDOGLYCAN D,D-TRANSPEPTIDASE"/>
    <property type="match status" value="1"/>
</dbReference>
<name>A0ABT5UDD2_9GAMM</name>
<evidence type="ECO:0000256" key="2">
    <source>
        <dbReference type="ARBA" id="ARBA00007898"/>
    </source>
</evidence>
<protein>
    <recommendedName>
        <fullName evidence="3 7">Beta-lactamase</fullName>
        <ecNumber evidence="3 7">3.5.2.6</ecNumber>
    </recommendedName>
</protein>
<accession>A0ABT5UDD2</accession>
<gene>
    <name evidence="10" type="primary">blaOXA</name>
    <name evidence="10" type="ORF">ORQ98_18820</name>
</gene>
<evidence type="ECO:0000256" key="5">
    <source>
        <dbReference type="ARBA" id="ARBA00022801"/>
    </source>
</evidence>
<dbReference type="InterPro" id="IPR002137">
    <property type="entry name" value="Beta-lactam_class-D_AS"/>
</dbReference>
<keyword evidence="11" id="KW-1185">Reference proteome</keyword>
<dbReference type="InterPro" id="IPR012338">
    <property type="entry name" value="Beta-lactam/transpept-like"/>
</dbReference>
<dbReference type="EC" id="3.5.2.6" evidence="3 7"/>
<evidence type="ECO:0000259" key="9">
    <source>
        <dbReference type="Pfam" id="PF00905"/>
    </source>
</evidence>
<dbReference type="PROSITE" id="PS00337">
    <property type="entry name" value="BETA_LACTAMASE_D"/>
    <property type="match status" value="1"/>
</dbReference>
<dbReference type="Proteomes" id="UP001528823">
    <property type="component" value="Unassembled WGS sequence"/>
</dbReference>
<dbReference type="SUPFAM" id="SSF56601">
    <property type="entry name" value="beta-lactamase/transpeptidase-like"/>
    <property type="match status" value="1"/>
</dbReference>
<dbReference type="InterPro" id="IPR001460">
    <property type="entry name" value="PCN-bd_Tpept"/>
</dbReference>
<evidence type="ECO:0000256" key="4">
    <source>
        <dbReference type="ARBA" id="ARBA00022729"/>
    </source>
</evidence>
<keyword evidence="6 7" id="KW-0046">Antibiotic resistance</keyword>
<evidence type="ECO:0000256" key="7">
    <source>
        <dbReference type="RuleBase" id="RU361140"/>
    </source>
</evidence>
<dbReference type="Gene3D" id="3.40.710.10">
    <property type="entry name" value="DD-peptidase/beta-lactamase superfamily"/>
    <property type="match status" value="1"/>
</dbReference>
<dbReference type="PANTHER" id="PTHR30627:SF6">
    <property type="entry name" value="BETA-LACTAMASE YBXI-RELATED"/>
    <property type="match status" value="1"/>
</dbReference>
<dbReference type="InterPro" id="IPR050515">
    <property type="entry name" value="Beta-lactam/transpept"/>
</dbReference>
<dbReference type="Pfam" id="PF00905">
    <property type="entry name" value="Transpeptidase"/>
    <property type="match status" value="1"/>
</dbReference>